<protein>
    <submittedName>
        <fullName evidence="1">Uncharacterized protein</fullName>
    </submittedName>
</protein>
<dbReference type="Proteomes" id="UP000199073">
    <property type="component" value="Unassembled WGS sequence"/>
</dbReference>
<accession>A0A1H0UFX7</accession>
<gene>
    <name evidence="1" type="ORF">SAMN05660330_03534</name>
</gene>
<evidence type="ECO:0000313" key="2">
    <source>
        <dbReference type="Proteomes" id="UP000199073"/>
    </source>
</evidence>
<evidence type="ECO:0000313" key="1">
    <source>
        <dbReference type="EMBL" id="SDP65192.1"/>
    </source>
</evidence>
<keyword evidence="2" id="KW-1185">Reference proteome</keyword>
<dbReference type="AlphaFoldDB" id="A0A1H0UFX7"/>
<proteinExistence type="predicted"/>
<name>A0A1H0UFX7_9BACT</name>
<organism evidence="1 2">
    <name type="scientific">Desulforhopalus singaporensis</name>
    <dbReference type="NCBI Taxonomy" id="91360"/>
    <lineage>
        <taxon>Bacteria</taxon>
        <taxon>Pseudomonadati</taxon>
        <taxon>Thermodesulfobacteriota</taxon>
        <taxon>Desulfobulbia</taxon>
        <taxon>Desulfobulbales</taxon>
        <taxon>Desulfocapsaceae</taxon>
        <taxon>Desulforhopalus</taxon>
    </lineage>
</organism>
<dbReference type="STRING" id="91360.SAMN05660330_03534"/>
<reference evidence="1 2" key="1">
    <citation type="submission" date="2016-10" db="EMBL/GenBank/DDBJ databases">
        <authorList>
            <person name="de Groot N.N."/>
        </authorList>
    </citation>
    <scope>NUCLEOTIDE SEQUENCE [LARGE SCALE GENOMIC DNA]</scope>
    <source>
        <strain evidence="1 2">DSM 12130</strain>
    </source>
</reference>
<dbReference type="EMBL" id="FNJI01000032">
    <property type="protein sequence ID" value="SDP65192.1"/>
    <property type="molecule type" value="Genomic_DNA"/>
</dbReference>
<sequence>MDFQVSFAWGNYGGRRLPHDIYLSMSTMPWGCFPLTTTCNNIA</sequence>